<dbReference type="Proteomes" id="UP000199623">
    <property type="component" value="Unassembled WGS sequence"/>
</dbReference>
<name>A0A1G7MB00_9PSEU</name>
<evidence type="ECO:0000313" key="1">
    <source>
        <dbReference type="EMBL" id="SDF58816.1"/>
    </source>
</evidence>
<organism evidence="1 2">
    <name type="scientific">Lentzea fradiae</name>
    <dbReference type="NCBI Taxonomy" id="200378"/>
    <lineage>
        <taxon>Bacteria</taxon>
        <taxon>Bacillati</taxon>
        <taxon>Actinomycetota</taxon>
        <taxon>Actinomycetes</taxon>
        <taxon>Pseudonocardiales</taxon>
        <taxon>Pseudonocardiaceae</taxon>
        <taxon>Lentzea</taxon>
    </lineage>
</organism>
<dbReference type="AlphaFoldDB" id="A0A1G7MB00"/>
<proteinExistence type="predicted"/>
<dbReference type="RefSeq" id="WP_090046073.1">
    <property type="nucleotide sequence ID" value="NZ_FNCC01000002.1"/>
</dbReference>
<keyword evidence="2" id="KW-1185">Reference proteome</keyword>
<protein>
    <submittedName>
        <fullName evidence="1">Uncharacterized protein</fullName>
    </submittedName>
</protein>
<evidence type="ECO:0000313" key="2">
    <source>
        <dbReference type="Proteomes" id="UP000199623"/>
    </source>
</evidence>
<accession>A0A1G7MB00</accession>
<reference evidence="2" key="1">
    <citation type="submission" date="2016-10" db="EMBL/GenBank/DDBJ databases">
        <authorList>
            <person name="Varghese N."/>
            <person name="Submissions S."/>
        </authorList>
    </citation>
    <scope>NUCLEOTIDE SEQUENCE [LARGE SCALE GENOMIC DNA]</scope>
    <source>
        <strain evidence="2">CGMCC 4.3506</strain>
    </source>
</reference>
<sequence>MTQENAGADAVLGAAAGLAGGAVAGAVNAFAAASAVMDKIAAASSTQKFHVEKDTVLQAGKVIHDQWLMLDELYLDRVEKLRIKFVGDKVTGDVVEAWNDRLVFHSDSYANRIKAYVDSLKSLSDQLRTSAEQYGFTDEEIQTTFRPKE</sequence>
<dbReference type="STRING" id="200378.SAMN05216553_102191"/>
<gene>
    <name evidence="1" type="ORF">SAMN05216553_102191</name>
</gene>
<dbReference type="OrthoDB" id="3697873at2"/>
<dbReference type="EMBL" id="FNCC01000002">
    <property type="protein sequence ID" value="SDF58816.1"/>
    <property type="molecule type" value="Genomic_DNA"/>
</dbReference>